<proteinExistence type="predicted"/>
<dbReference type="Proteomes" id="UP000199155">
    <property type="component" value="Unassembled WGS sequence"/>
</dbReference>
<dbReference type="OrthoDB" id="4240373at2"/>
<dbReference type="STRING" id="417292.SAMN05421806_10527"/>
<reference evidence="2 3" key="1">
    <citation type="submission" date="2016-10" db="EMBL/GenBank/DDBJ databases">
        <authorList>
            <person name="de Groot N.N."/>
        </authorList>
    </citation>
    <scope>NUCLEOTIDE SEQUENCE [LARGE SCALE GENOMIC DNA]</scope>
    <source>
        <strain evidence="2 3">CGMCC 4.5727</strain>
    </source>
</reference>
<sequence>MTSQRKAKKQRQAELKNPQWGPNAPTTVVFDGYGHTVDPEVREADLHRFIGHMAVRGWEVIHRMPGAVLFARVHRANQISGAAAGFWVAGPLGAAVGASGMDQTVRAQAWVDETGRIFARGA</sequence>
<accession>A0A1G8ZJ80</accession>
<evidence type="ECO:0000313" key="3">
    <source>
        <dbReference type="Proteomes" id="UP000199155"/>
    </source>
</evidence>
<organism evidence="2 3">
    <name type="scientific">Streptomyces indicus</name>
    <dbReference type="NCBI Taxonomy" id="417292"/>
    <lineage>
        <taxon>Bacteria</taxon>
        <taxon>Bacillati</taxon>
        <taxon>Actinomycetota</taxon>
        <taxon>Actinomycetes</taxon>
        <taxon>Kitasatosporales</taxon>
        <taxon>Streptomycetaceae</taxon>
        <taxon>Streptomyces</taxon>
    </lineage>
</organism>
<dbReference type="EMBL" id="FNFF01000005">
    <property type="protein sequence ID" value="SDK15146.1"/>
    <property type="molecule type" value="Genomic_DNA"/>
</dbReference>
<protein>
    <submittedName>
        <fullName evidence="2">Uncharacterized protein</fullName>
    </submittedName>
</protein>
<name>A0A1G8ZJ80_9ACTN</name>
<feature type="region of interest" description="Disordered" evidence="1">
    <location>
        <begin position="1"/>
        <end position="23"/>
    </location>
</feature>
<evidence type="ECO:0000313" key="2">
    <source>
        <dbReference type="EMBL" id="SDK15146.1"/>
    </source>
</evidence>
<keyword evidence="3" id="KW-1185">Reference proteome</keyword>
<feature type="compositionally biased region" description="Basic residues" evidence="1">
    <location>
        <begin position="1"/>
        <end position="10"/>
    </location>
</feature>
<gene>
    <name evidence="2" type="ORF">SAMN05421806_10527</name>
</gene>
<dbReference type="AlphaFoldDB" id="A0A1G8ZJ80"/>
<evidence type="ECO:0000256" key="1">
    <source>
        <dbReference type="SAM" id="MobiDB-lite"/>
    </source>
</evidence>
<dbReference type="RefSeq" id="WP_093610076.1">
    <property type="nucleotide sequence ID" value="NZ_FNFF01000005.1"/>
</dbReference>